<keyword evidence="2" id="KW-1185">Reference proteome</keyword>
<reference evidence="1" key="1">
    <citation type="submission" date="2021-06" db="EMBL/GenBank/DDBJ databases">
        <authorList>
            <person name="Kallberg Y."/>
            <person name="Tangrot J."/>
            <person name="Rosling A."/>
        </authorList>
    </citation>
    <scope>NUCLEOTIDE SEQUENCE</scope>
    <source>
        <strain evidence="1">MT106</strain>
    </source>
</reference>
<comment type="caution">
    <text evidence="1">The sequence shown here is derived from an EMBL/GenBank/DDBJ whole genome shotgun (WGS) entry which is preliminary data.</text>
</comment>
<dbReference type="EMBL" id="CAJVPL010000164">
    <property type="protein sequence ID" value="CAG8457845.1"/>
    <property type="molecule type" value="Genomic_DNA"/>
</dbReference>
<sequence>MGCRNPNAVSPTFADLYPPLGSKTIANSRVSGKESVGNRHKVFKGGLNALQPRVSDNLLLSVLSTGYGIKGTCKNGLNSGEIRQHRFILCSFVFNHSLVDSTMLSQFSVPSPITPAPLPPSVSPPKQVLLIVAEIHANPCSAVAASRYLPSAPACTLFSFFKSRSSLPFVEDVPGPPARIAKSRL</sequence>
<accession>A0A9N8VQY9</accession>
<evidence type="ECO:0000313" key="1">
    <source>
        <dbReference type="EMBL" id="CAG8457845.1"/>
    </source>
</evidence>
<proteinExistence type="predicted"/>
<evidence type="ECO:0000313" key="2">
    <source>
        <dbReference type="Proteomes" id="UP000789831"/>
    </source>
</evidence>
<dbReference type="AlphaFoldDB" id="A0A9N8VQY9"/>
<gene>
    <name evidence="1" type="ORF">AGERDE_LOCUS2092</name>
</gene>
<name>A0A9N8VQY9_9GLOM</name>
<organism evidence="1 2">
    <name type="scientific">Ambispora gerdemannii</name>
    <dbReference type="NCBI Taxonomy" id="144530"/>
    <lineage>
        <taxon>Eukaryota</taxon>
        <taxon>Fungi</taxon>
        <taxon>Fungi incertae sedis</taxon>
        <taxon>Mucoromycota</taxon>
        <taxon>Glomeromycotina</taxon>
        <taxon>Glomeromycetes</taxon>
        <taxon>Archaeosporales</taxon>
        <taxon>Ambisporaceae</taxon>
        <taxon>Ambispora</taxon>
    </lineage>
</organism>
<dbReference type="Proteomes" id="UP000789831">
    <property type="component" value="Unassembled WGS sequence"/>
</dbReference>
<protein>
    <submittedName>
        <fullName evidence="1">5832_t:CDS:1</fullName>
    </submittedName>
</protein>